<dbReference type="AlphaFoldDB" id="A0A9P9WNY6"/>
<dbReference type="EMBL" id="JAFIMR010000011">
    <property type="protein sequence ID" value="KAI1872695.1"/>
    <property type="molecule type" value="Genomic_DNA"/>
</dbReference>
<evidence type="ECO:0000313" key="2">
    <source>
        <dbReference type="EMBL" id="KAI1872695.1"/>
    </source>
</evidence>
<gene>
    <name evidence="2" type="ORF">JX265_005575</name>
</gene>
<evidence type="ECO:0000256" key="1">
    <source>
        <dbReference type="SAM" id="MobiDB-lite"/>
    </source>
</evidence>
<protein>
    <submittedName>
        <fullName evidence="2">Uncharacterized protein</fullName>
    </submittedName>
</protein>
<name>A0A9P9WNY6_9PEZI</name>
<sequence>MDRRDAVITPSARSHTGTTSYSIRGLRALPYAVRSRAPGRPAGYPQNQRRSRESSWDLHQLDSIVGRRPAMAAVSPAECDRTLEHQVTLQYTVKYPGTQKGNFVSFMVPCLPESRAIVPWKHMAVEFQSLDRVRPVGQMPRARSAERGALLQPRDSTVGSNVSSQGSVLNARDQVRRRLFEATVLWHALPRYGAVHGSTMYYCSLQGRVWLTYPILLPHLAKHGPRWTIAGHEPACGLSATPWLAGRALAEGHFCSRQGLVDGLGMAPRYKLPLASEPISSSRVQWHYKPLDGEIC</sequence>
<feature type="region of interest" description="Disordered" evidence="1">
    <location>
        <begin position="36"/>
        <end position="56"/>
    </location>
</feature>
<keyword evidence="3" id="KW-1185">Reference proteome</keyword>
<accession>A0A9P9WNY6</accession>
<organism evidence="2 3">
    <name type="scientific">Neoarthrinium moseri</name>
    <dbReference type="NCBI Taxonomy" id="1658444"/>
    <lineage>
        <taxon>Eukaryota</taxon>
        <taxon>Fungi</taxon>
        <taxon>Dikarya</taxon>
        <taxon>Ascomycota</taxon>
        <taxon>Pezizomycotina</taxon>
        <taxon>Sordariomycetes</taxon>
        <taxon>Xylariomycetidae</taxon>
        <taxon>Amphisphaeriales</taxon>
        <taxon>Apiosporaceae</taxon>
        <taxon>Neoarthrinium</taxon>
    </lineage>
</organism>
<feature type="region of interest" description="Disordered" evidence="1">
    <location>
        <begin position="139"/>
        <end position="165"/>
    </location>
</feature>
<proteinExistence type="predicted"/>
<feature type="compositionally biased region" description="Polar residues" evidence="1">
    <location>
        <begin position="154"/>
        <end position="165"/>
    </location>
</feature>
<comment type="caution">
    <text evidence="2">The sequence shown here is derived from an EMBL/GenBank/DDBJ whole genome shotgun (WGS) entry which is preliminary data.</text>
</comment>
<dbReference type="Proteomes" id="UP000829685">
    <property type="component" value="Unassembled WGS sequence"/>
</dbReference>
<evidence type="ECO:0000313" key="3">
    <source>
        <dbReference type="Proteomes" id="UP000829685"/>
    </source>
</evidence>
<reference evidence="2" key="1">
    <citation type="submission" date="2021-03" db="EMBL/GenBank/DDBJ databases">
        <title>Revisited historic fungal species revealed as producer of novel bioactive compounds through whole genome sequencing and comparative genomics.</title>
        <authorList>
            <person name="Vignolle G.A."/>
            <person name="Hochenegger N."/>
            <person name="Mach R.L."/>
            <person name="Mach-Aigner A.R."/>
            <person name="Javad Rahimi M."/>
            <person name="Salim K.A."/>
            <person name="Chan C.M."/>
            <person name="Lim L.B.L."/>
            <person name="Cai F."/>
            <person name="Druzhinina I.S."/>
            <person name="U'Ren J.M."/>
            <person name="Derntl C."/>
        </authorList>
    </citation>
    <scope>NUCLEOTIDE SEQUENCE</scope>
    <source>
        <strain evidence="2">TUCIM 5799</strain>
    </source>
</reference>